<comment type="catalytic activity">
    <reaction evidence="12">
        <text>small RNA 3'-end nucleotide + S-adenosyl-L-methionine = small RNA 3'-end 2'-O-methylnucleotide + S-adenosyl-L-homocysteine + H(+)</text>
        <dbReference type="Rhea" id="RHEA:37887"/>
        <dbReference type="Rhea" id="RHEA-COMP:10415"/>
        <dbReference type="Rhea" id="RHEA-COMP:10416"/>
        <dbReference type="ChEBI" id="CHEBI:15378"/>
        <dbReference type="ChEBI" id="CHEBI:57856"/>
        <dbReference type="ChEBI" id="CHEBI:59789"/>
        <dbReference type="ChEBI" id="CHEBI:74896"/>
        <dbReference type="ChEBI" id="CHEBI:74898"/>
        <dbReference type="EC" id="2.1.1.386"/>
    </reaction>
</comment>
<dbReference type="Gene3D" id="3.40.50.150">
    <property type="entry name" value="Vaccinia Virus protein VP39"/>
    <property type="match status" value="1"/>
</dbReference>
<dbReference type="InterPro" id="IPR029063">
    <property type="entry name" value="SAM-dependent_MTases_sf"/>
</dbReference>
<evidence type="ECO:0000256" key="1">
    <source>
        <dbReference type="ARBA" id="ARBA00001946"/>
    </source>
</evidence>
<evidence type="ECO:0000313" key="15">
    <source>
        <dbReference type="EMBL" id="MBD6619676.1"/>
    </source>
</evidence>
<dbReference type="Pfam" id="PF08242">
    <property type="entry name" value="Methyltransf_12"/>
    <property type="match status" value="1"/>
</dbReference>
<dbReference type="InterPro" id="IPR013217">
    <property type="entry name" value="Methyltransf_12"/>
</dbReference>
<proteinExistence type="inferred from homology"/>
<dbReference type="PANTHER" id="PTHR21404:SF3">
    <property type="entry name" value="SMALL RNA 2'-O-METHYLTRANSFERASE"/>
    <property type="match status" value="1"/>
</dbReference>
<reference evidence="15" key="1">
    <citation type="submission" date="2019-07" db="EMBL/GenBank/DDBJ databases">
        <title>Toxilogical consequences of a new and cryptic species of cyanobacteria (Komarekiella delphini-convector) recovered from the epidermis of a bottlenose dolphin and 1500 ft. in the air.</title>
        <authorList>
            <person name="Brown A.O."/>
            <person name="Dvorak P."/>
            <person name="Villanueva C.D."/>
            <person name="Foss A.J."/>
            <person name="Garvey A.D."/>
            <person name="Gibson Q.A."/>
            <person name="Johansen J.R."/>
            <person name="Casamatta D.A."/>
        </authorList>
    </citation>
    <scope>NUCLEOTIDE SEQUENCE</scope>
    <source>
        <strain evidence="15">SJRDD-AB1</strain>
    </source>
</reference>
<keyword evidence="6" id="KW-0949">S-adenosyl-L-methionine</keyword>
<dbReference type="PANTHER" id="PTHR21404">
    <property type="entry name" value="HEN1"/>
    <property type="match status" value="1"/>
</dbReference>
<dbReference type="GO" id="GO:0090486">
    <property type="term" value="F:small RNA 2'-O-methyltransferase activity"/>
    <property type="evidence" value="ECO:0007669"/>
    <property type="project" value="UniProtKB-EC"/>
</dbReference>
<comment type="cofactor">
    <cofactor evidence="1">
        <name>Mg(2+)</name>
        <dbReference type="ChEBI" id="CHEBI:18420"/>
    </cofactor>
</comment>
<comment type="caution">
    <text evidence="15">The sequence shown here is derived from an EMBL/GenBank/DDBJ whole genome shotgun (WGS) entry which is preliminary data.</text>
</comment>
<feature type="domain" description="Hen1 N-terminal" evidence="14">
    <location>
        <begin position="1"/>
        <end position="237"/>
    </location>
</feature>
<evidence type="ECO:0000256" key="7">
    <source>
        <dbReference type="ARBA" id="ARBA00022723"/>
    </source>
</evidence>
<evidence type="ECO:0000259" key="14">
    <source>
        <dbReference type="Pfam" id="PF12623"/>
    </source>
</evidence>
<keyword evidence="10" id="KW-0943">RNA-mediated gene silencing</keyword>
<evidence type="ECO:0000256" key="9">
    <source>
        <dbReference type="ARBA" id="ARBA00022884"/>
    </source>
</evidence>
<gene>
    <name evidence="15" type="ORF">FNW02_28615</name>
</gene>
<dbReference type="EC" id="2.1.1.386" evidence="11"/>
<dbReference type="NCBIfam" id="TIGR04074">
    <property type="entry name" value="bacter_Hen1"/>
    <property type="match status" value="1"/>
</dbReference>
<keyword evidence="5" id="KW-0808">Transferase</keyword>
<evidence type="ECO:0000256" key="3">
    <source>
        <dbReference type="ARBA" id="ARBA00021330"/>
    </source>
</evidence>
<dbReference type="InterPro" id="IPR026610">
    <property type="entry name" value="Hen1"/>
</dbReference>
<dbReference type="GO" id="GO:0001510">
    <property type="term" value="P:RNA methylation"/>
    <property type="evidence" value="ECO:0007669"/>
    <property type="project" value="InterPro"/>
</dbReference>
<evidence type="ECO:0000313" key="16">
    <source>
        <dbReference type="Proteomes" id="UP001165986"/>
    </source>
</evidence>
<evidence type="ECO:0000256" key="8">
    <source>
        <dbReference type="ARBA" id="ARBA00022842"/>
    </source>
</evidence>
<keyword evidence="8" id="KW-0460">Magnesium</keyword>
<dbReference type="InterPro" id="IPR038546">
    <property type="entry name" value="Hen1_N_sf"/>
</dbReference>
<protein>
    <recommendedName>
        <fullName evidence="3">Small RNA 2'-O-methyltransferase</fullName>
        <ecNumber evidence="11">2.1.1.386</ecNumber>
    </recommendedName>
</protein>
<keyword evidence="7" id="KW-0479">Metal-binding</keyword>
<dbReference type="RefSeq" id="WP_191760870.1">
    <property type="nucleotide sequence ID" value="NZ_VJXY01000045.1"/>
</dbReference>
<dbReference type="InterPro" id="IPR024740">
    <property type="entry name" value="Hen1_N"/>
</dbReference>
<keyword evidence="16" id="KW-1185">Reference proteome</keyword>
<dbReference type="GO" id="GO:0031047">
    <property type="term" value="P:regulatory ncRNA-mediated gene silencing"/>
    <property type="evidence" value="ECO:0007669"/>
    <property type="project" value="UniProtKB-KW"/>
</dbReference>
<dbReference type="CDD" id="cd02440">
    <property type="entry name" value="AdoMet_MTases"/>
    <property type="match status" value="1"/>
</dbReference>
<accession>A0AA40T2E4</accession>
<dbReference type="GO" id="GO:0003723">
    <property type="term" value="F:RNA binding"/>
    <property type="evidence" value="ECO:0007669"/>
    <property type="project" value="UniProtKB-KW"/>
</dbReference>
<dbReference type="Proteomes" id="UP001165986">
    <property type="component" value="Unassembled WGS sequence"/>
</dbReference>
<dbReference type="EMBL" id="VJXY01000045">
    <property type="protein sequence ID" value="MBD6619676.1"/>
    <property type="molecule type" value="Genomic_DNA"/>
</dbReference>
<sequence length="465" mass="52647">MLLTIATTHFPATELGYLLHKHPDRCQSFSLSFGQAYVFYPEANAQQCTVALLLDVDPVKLVRGRSARLEQYVNDRPYVASSFLSVAIAQVFSTALGGRCKDRPELVQTSIPLTAKLSVLPCRGGESFLRELFEPLGYSVSAQGHTLNEEFPEWGQSQYFSVELQHTLLLSDLLSHLYVLIPVLDDDKHYWVGDEEIEKLLRHGEGWLTAHPAREQITKRYLKRQQRLTRLALAQLAEEDNLDPDSVEESHAEEEAAVEKPISLNQQRMNAVIAALKQSGAKRVIDLGCGQGTLLKNLLKDGSFEQITGVDVSYRALEVAKERLDRLRLPRNQWERLQLIQGALTYQDKRLGGYDAATVIEVIEHLDLPRLGAFERVLFEFTQPKTVVVTTPNIEYNIKFENLPAGKLRHKDHRFEWTRAEFQAWANRIAESFGYIVQFQPVGTEDPEIGSPTQMAVFSRNIMSG</sequence>
<evidence type="ECO:0000256" key="10">
    <source>
        <dbReference type="ARBA" id="ARBA00023158"/>
    </source>
</evidence>
<evidence type="ECO:0000256" key="5">
    <source>
        <dbReference type="ARBA" id="ARBA00022679"/>
    </source>
</evidence>
<keyword evidence="4" id="KW-0489">Methyltransferase</keyword>
<comment type="similarity">
    <text evidence="2">Belongs to the methyltransferase superfamily. HEN1 family.</text>
</comment>
<evidence type="ECO:0000256" key="11">
    <source>
        <dbReference type="ARBA" id="ARBA00035025"/>
    </source>
</evidence>
<name>A0AA40T2E4_9NOST</name>
<evidence type="ECO:0000256" key="6">
    <source>
        <dbReference type="ARBA" id="ARBA00022691"/>
    </source>
</evidence>
<dbReference type="Gene3D" id="3.30.1610.20">
    <property type="entry name" value="Hen1, N-terminal domain"/>
    <property type="match status" value="1"/>
</dbReference>
<keyword evidence="9" id="KW-0694">RNA-binding</keyword>
<evidence type="ECO:0000256" key="12">
    <source>
        <dbReference type="ARBA" id="ARBA00048418"/>
    </source>
</evidence>
<dbReference type="SUPFAM" id="SSF53335">
    <property type="entry name" value="S-adenosyl-L-methionine-dependent methyltransferases"/>
    <property type="match status" value="1"/>
</dbReference>
<evidence type="ECO:0000256" key="2">
    <source>
        <dbReference type="ARBA" id="ARBA00009026"/>
    </source>
</evidence>
<evidence type="ECO:0000259" key="13">
    <source>
        <dbReference type="Pfam" id="PF08242"/>
    </source>
</evidence>
<feature type="domain" description="Methyltransferase type 12" evidence="13">
    <location>
        <begin position="285"/>
        <end position="370"/>
    </location>
</feature>
<dbReference type="GO" id="GO:0046872">
    <property type="term" value="F:metal ion binding"/>
    <property type="evidence" value="ECO:0007669"/>
    <property type="project" value="UniProtKB-KW"/>
</dbReference>
<dbReference type="AlphaFoldDB" id="A0AA40T2E4"/>
<organism evidence="15 16">
    <name type="scientific">Komarekiella delphini-convector SJRDD-AB1</name>
    <dbReference type="NCBI Taxonomy" id="2593771"/>
    <lineage>
        <taxon>Bacteria</taxon>
        <taxon>Bacillati</taxon>
        <taxon>Cyanobacteriota</taxon>
        <taxon>Cyanophyceae</taxon>
        <taxon>Nostocales</taxon>
        <taxon>Nostocaceae</taxon>
        <taxon>Komarekiella</taxon>
        <taxon>Komarekiella delphini-convector</taxon>
    </lineage>
</organism>
<dbReference type="InterPro" id="IPR024026">
    <property type="entry name" value="3'-RNA_MeTfrase_Hen1_bac"/>
</dbReference>
<dbReference type="Pfam" id="PF12623">
    <property type="entry name" value="Hen1_L"/>
    <property type="match status" value="1"/>
</dbReference>
<evidence type="ECO:0000256" key="4">
    <source>
        <dbReference type="ARBA" id="ARBA00022603"/>
    </source>
</evidence>